<proteinExistence type="predicted"/>
<reference evidence="2 3" key="1">
    <citation type="submission" date="2017-10" db="EMBL/GenBank/DDBJ databases">
        <title>Development of genomic resources for the powdery mildew, Erysiphe pulchra.</title>
        <authorList>
            <person name="Wadl P.A."/>
            <person name="Mack B.M."/>
            <person name="Moore G."/>
            <person name="Beltz S.B."/>
        </authorList>
    </citation>
    <scope>NUCLEOTIDE SEQUENCE [LARGE SCALE GENOMIC DNA]</scope>
    <source>
        <strain evidence="2">Cflorida</strain>
    </source>
</reference>
<dbReference type="Proteomes" id="UP000237438">
    <property type="component" value="Unassembled WGS sequence"/>
</dbReference>
<keyword evidence="3" id="KW-1185">Reference proteome</keyword>
<feature type="region of interest" description="Disordered" evidence="1">
    <location>
        <begin position="11"/>
        <end position="32"/>
    </location>
</feature>
<feature type="region of interest" description="Disordered" evidence="1">
    <location>
        <begin position="66"/>
        <end position="103"/>
    </location>
</feature>
<name>A0A2S4PZT7_9PEZI</name>
<evidence type="ECO:0000313" key="3">
    <source>
        <dbReference type="Proteomes" id="UP000237438"/>
    </source>
</evidence>
<dbReference type="AlphaFoldDB" id="A0A2S4PZT7"/>
<dbReference type="OrthoDB" id="5419666at2759"/>
<evidence type="ECO:0000256" key="1">
    <source>
        <dbReference type="SAM" id="MobiDB-lite"/>
    </source>
</evidence>
<comment type="caution">
    <text evidence="2">The sequence shown here is derived from an EMBL/GenBank/DDBJ whole genome shotgun (WGS) entry which is preliminary data.</text>
</comment>
<feature type="compositionally biased region" description="Low complexity" evidence="1">
    <location>
        <begin position="66"/>
        <end position="98"/>
    </location>
</feature>
<feature type="non-terminal residue" evidence="2">
    <location>
        <position position="235"/>
    </location>
</feature>
<accession>A0A2S4PZT7</accession>
<organism evidence="2 3">
    <name type="scientific">Erysiphe pulchra</name>
    <dbReference type="NCBI Taxonomy" id="225359"/>
    <lineage>
        <taxon>Eukaryota</taxon>
        <taxon>Fungi</taxon>
        <taxon>Dikarya</taxon>
        <taxon>Ascomycota</taxon>
        <taxon>Pezizomycotina</taxon>
        <taxon>Leotiomycetes</taxon>
        <taxon>Erysiphales</taxon>
        <taxon>Erysiphaceae</taxon>
        <taxon>Erysiphe</taxon>
    </lineage>
</organism>
<feature type="compositionally biased region" description="Low complexity" evidence="1">
    <location>
        <begin position="17"/>
        <end position="26"/>
    </location>
</feature>
<evidence type="ECO:0000313" key="2">
    <source>
        <dbReference type="EMBL" id="POS87554.1"/>
    </source>
</evidence>
<gene>
    <name evidence="2" type="ORF">EPUL_002388</name>
</gene>
<dbReference type="EMBL" id="PEDP01000107">
    <property type="protein sequence ID" value="POS87554.1"/>
    <property type="molecule type" value="Genomic_DNA"/>
</dbReference>
<sequence>MSLARALTVIRSRKSSDPVSSSPTRSLTLKRSFANGSMRPKISAPMELISTTNMISYNAPDISLSTTTSSSVSDLGDLDMSPTGSRSSFTSADSSSEESSVRPNHLSCYFGSPVSHEKAPSIPSRAPSHTKSNNSVETFLARKKSKHFTFSSQKTKSMARSSIIMFSPEIETVDHINSSQDSHSSFEYERCQEKSYPPVILESEGFVRFGAEEYIDDVNEIYQLIFGVDPYSISK</sequence>
<protein>
    <submittedName>
        <fullName evidence="2">Uncharacterized protein</fullName>
    </submittedName>
</protein>